<evidence type="ECO:0000313" key="2">
    <source>
        <dbReference type="EMBL" id="ORY24024.1"/>
    </source>
</evidence>
<dbReference type="InParanoid" id="A0A1Y2ANG2"/>
<comment type="caution">
    <text evidence="2">The sequence shown here is derived from an EMBL/GenBank/DDBJ whole genome shotgun (WGS) entry which is preliminary data.</text>
</comment>
<feature type="region of interest" description="Disordered" evidence="1">
    <location>
        <begin position="45"/>
        <end position="103"/>
    </location>
</feature>
<organism evidence="2 3">
    <name type="scientific">Naematelia encephala</name>
    <dbReference type="NCBI Taxonomy" id="71784"/>
    <lineage>
        <taxon>Eukaryota</taxon>
        <taxon>Fungi</taxon>
        <taxon>Dikarya</taxon>
        <taxon>Basidiomycota</taxon>
        <taxon>Agaricomycotina</taxon>
        <taxon>Tremellomycetes</taxon>
        <taxon>Tremellales</taxon>
        <taxon>Naemateliaceae</taxon>
        <taxon>Naematelia</taxon>
    </lineage>
</organism>
<proteinExistence type="predicted"/>
<name>A0A1Y2ANG2_9TREE</name>
<protein>
    <submittedName>
        <fullName evidence="2">Uncharacterized protein</fullName>
    </submittedName>
</protein>
<accession>A0A1Y2ANG2</accession>
<dbReference type="AlphaFoldDB" id="A0A1Y2ANG2"/>
<sequence>MHCTSSKDVTDTRLRGKTSHGYIITNSAPSLCHFSFVDYSPPDIQQHSTMAPKASRSSQRPLAPSSSASGINLAPGTSRSTSALSRRGTRRSASDIASTARASSTPDWKNQWNFYALNPKEVNIDDLLESEAPMRDGVKASTGGTYTGVGNTTATENALQSQDADITGATAGTGNVTTVGENATTLRRTQRRRAIQTLLDSEEGARETSVFAIASLASHPSSIIAISLNFQSPGKPCDVIAVTRDPERQEDLTAFRYEGGKESTRVLSQECVHFYLIVPKL</sequence>
<gene>
    <name evidence="2" type="ORF">BCR39DRAFT_548203</name>
</gene>
<reference evidence="2 3" key="1">
    <citation type="submission" date="2016-07" db="EMBL/GenBank/DDBJ databases">
        <title>Pervasive Adenine N6-methylation of Active Genes in Fungi.</title>
        <authorList>
            <consortium name="DOE Joint Genome Institute"/>
            <person name="Mondo S.J."/>
            <person name="Dannebaum R.O."/>
            <person name="Kuo R.C."/>
            <person name="Labutti K."/>
            <person name="Haridas S."/>
            <person name="Kuo A."/>
            <person name="Salamov A."/>
            <person name="Ahrendt S.R."/>
            <person name="Lipzen A."/>
            <person name="Sullivan W."/>
            <person name="Andreopoulos W.B."/>
            <person name="Clum A."/>
            <person name="Lindquist E."/>
            <person name="Daum C."/>
            <person name="Ramamoorthy G.K."/>
            <person name="Gryganskyi A."/>
            <person name="Culley D."/>
            <person name="Magnuson J.K."/>
            <person name="James T.Y."/>
            <person name="O'Malley M.A."/>
            <person name="Stajich J.E."/>
            <person name="Spatafora J.W."/>
            <person name="Visel A."/>
            <person name="Grigoriev I.V."/>
        </authorList>
    </citation>
    <scope>NUCLEOTIDE SEQUENCE [LARGE SCALE GENOMIC DNA]</scope>
    <source>
        <strain evidence="2 3">68-887.2</strain>
    </source>
</reference>
<feature type="compositionally biased region" description="Polar residues" evidence="1">
    <location>
        <begin position="45"/>
        <end position="84"/>
    </location>
</feature>
<dbReference type="EMBL" id="MCFC01000073">
    <property type="protein sequence ID" value="ORY24024.1"/>
    <property type="molecule type" value="Genomic_DNA"/>
</dbReference>
<evidence type="ECO:0000256" key="1">
    <source>
        <dbReference type="SAM" id="MobiDB-lite"/>
    </source>
</evidence>
<evidence type="ECO:0000313" key="3">
    <source>
        <dbReference type="Proteomes" id="UP000193986"/>
    </source>
</evidence>
<keyword evidence="3" id="KW-1185">Reference proteome</keyword>
<dbReference type="Proteomes" id="UP000193986">
    <property type="component" value="Unassembled WGS sequence"/>
</dbReference>